<comment type="caution">
    <text evidence="2">The sequence shown here is derived from an EMBL/GenBank/DDBJ whole genome shotgun (WGS) entry which is preliminary data.</text>
</comment>
<keyword evidence="1" id="KW-1133">Transmembrane helix</keyword>
<name>A0A081S394_9ARCH</name>
<feature type="non-terminal residue" evidence="2">
    <location>
        <position position="1"/>
    </location>
</feature>
<sequence length="165" mass="17894">ESGEHEEETSEHGEVDEHEAELTTMIKGMSEDGSVNIDIMTTDPTSGEEMTIVVEFSKATGEEQKHMNYDIVVTQNGNEVLSEKEVHLMESNAKHTTNTLSSDDPVDVAITLLGIGMNEPYTGPVGEVVQFNVVPEFGTVAMIVLGVAITSVVILSTKSKIIPRF</sequence>
<dbReference type="InterPro" id="IPR027560">
    <property type="entry name" value="PEFG-CTERM"/>
</dbReference>
<protein>
    <submittedName>
        <fullName evidence="2">Blue copper domain-containing protein</fullName>
    </submittedName>
</protein>
<dbReference type="Proteomes" id="UP000028027">
    <property type="component" value="Unassembled WGS sequence"/>
</dbReference>
<keyword evidence="3" id="KW-1185">Reference proteome</keyword>
<organism evidence="2 3">
    <name type="scientific">Marine Group I thaumarchaeote SCGC AAA799-E16</name>
    <dbReference type="NCBI Taxonomy" id="1502292"/>
    <lineage>
        <taxon>Archaea</taxon>
        <taxon>Nitrososphaerota</taxon>
        <taxon>Marine Group I</taxon>
    </lineage>
</organism>
<dbReference type="AlphaFoldDB" id="A0A081S394"/>
<feature type="transmembrane region" description="Helical" evidence="1">
    <location>
        <begin position="137"/>
        <end position="155"/>
    </location>
</feature>
<evidence type="ECO:0000313" key="2">
    <source>
        <dbReference type="EMBL" id="KER05397.1"/>
    </source>
</evidence>
<evidence type="ECO:0000256" key="1">
    <source>
        <dbReference type="SAM" id="Phobius"/>
    </source>
</evidence>
<keyword evidence="1" id="KW-0472">Membrane</keyword>
<dbReference type="NCBIfam" id="TIGR04296">
    <property type="entry name" value="PEFG-CTERM"/>
    <property type="match status" value="1"/>
</dbReference>
<accession>A0A081S394</accession>
<gene>
    <name evidence="2" type="ORF">AAA799E16_01963</name>
</gene>
<proteinExistence type="predicted"/>
<keyword evidence="1" id="KW-0812">Transmembrane</keyword>
<reference evidence="2 3" key="1">
    <citation type="submission" date="2014-06" db="EMBL/GenBank/DDBJ databases">
        <authorList>
            <person name="Ngugi D.K."/>
            <person name="Blom J."/>
            <person name="Alam I."/>
            <person name="Rashid M."/>
            <person name="Ba Alawi W."/>
            <person name="Zhang G."/>
            <person name="Hikmawan T."/>
            <person name="Guan Y."/>
            <person name="Antunes A."/>
            <person name="Siam R."/>
            <person name="Eldorry H."/>
            <person name="Bajic V."/>
            <person name="Stingl U."/>
        </authorList>
    </citation>
    <scope>NUCLEOTIDE SEQUENCE [LARGE SCALE GENOMIC DNA]</scope>
    <source>
        <strain evidence="2">SCGC AAA799-E16</strain>
    </source>
</reference>
<dbReference type="EMBL" id="JNVL01000084">
    <property type="protein sequence ID" value="KER05397.1"/>
    <property type="molecule type" value="Genomic_DNA"/>
</dbReference>
<evidence type="ECO:0000313" key="3">
    <source>
        <dbReference type="Proteomes" id="UP000028027"/>
    </source>
</evidence>